<feature type="transmembrane region" description="Helical" evidence="1">
    <location>
        <begin position="12"/>
        <end position="45"/>
    </location>
</feature>
<organism evidence="2 3">
    <name type="scientific">Paenibacillus validus</name>
    <dbReference type="NCBI Taxonomy" id="44253"/>
    <lineage>
        <taxon>Bacteria</taxon>
        <taxon>Bacillati</taxon>
        <taxon>Bacillota</taxon>
        <taxon>Bacilli</taxon>
        <taxon>Bacillales</taxon>
        <taxon>Paenibacillaceae</taxon>
        <taxon>Paenibacillus</taxon>
    </lineage>
</organism>
<name>A0A7X2ZDG7_9BACL</name>
<dbReference type="RefSeq" id="WP_155615368.1">
    <property type="nucleotide sequence ID" value="NZ_JBDLZV010000001.1"/>
</dbReference>
<comment type="caution">
    <text evidence="2">The sequence shown here is derived from an EMBL/GenBank/DDBJ whole genome shotgun (WGS) entry which is preliminary data.</text>
</comment>
<keyword evidence="1" id="KW-0812">Transmembrane</keyword>
<dbReference type="EMBL" id="WNZX01000018">
    <property type="protein sequence ID" value="MUG72829.1"/>
    <property type="molecule type" value="Genomic_DNA"/>
</dbReference>
<dbReference type="PANTHER" id="PTHR41324:SF1">
    <property type="entry name" value="DUF2232 DOMAIN-CONTAINING PROTEIN"/>
    <property type="match status" value="1"/>
</dbReference>
<protein>
    <submittedName>
        <fullName evidence="2">DUF2232 domain-containing protein</fullName>
    </submittedName>
</protein>
<keyword evidence="3" id="KW-1185">Reference proteome</keyword>
<reference evidence="2 3" key="1">
    <citation type="submission" date="2019-11" db="EMBL/GenBank/DDBJ databases">
        <title>Draft genome sequences of five Paenibacillus species of dairy origin.</title>
        <authorList>
            <person name="Olajide A.M."/>
            <person name="Chen S."/>
            <person name="Lapointe G."/>
        </authorList>
    </citation>
    <scope>NUCLEOTIDE SEQUENCE [LARGE SCALE GENOMIC DNA]</scope>
    <source>
        <strain evidence="2 3">2CS3</strain>
    </source>
</reference>
<dbReference type="Pfam" id="PF09991">
    <property type="entry name" value="DUF2232"/>
    <property type="match status" value="1"/>
</dbReference>
<dbReference type="PANTHER" id="PTHR41324">
    <property type="entry name" value="MEMBRANE PROTEIN-RELATED"/>
    <property type="match status" value="1"/>
</dbReference>
<evidence type="ECO:0000313" key="3">
    <source>
        <dbReference type="Proteomes" id="UP000450917"/>
    </source>
</evidence>
<sequence>MEETQKPRMLGWSIVYIVLLLSLMAPLLNLVTFFFLLVPVLVLYVRLGTKSFLIHYLASLAIVYVLVSFLLIGWIGAMLVSVSLFLLPPVIQMGNLYKKRAPARSVLNAGAVTLLIELLISLVVAHLFGLNPVGAMKRFMIDSFNLYSPQMKSLMGVDIDTIVHLSVQMLPMYMITFSLLYAVISHAVTRRVLVRLGESVPAFRPIKDWKLPKSFIWIYVVALVLELFTKDMESTLFTVVLNLLPLLSTAFAIQAISFLFFVAHMNRWNKTLPIVGIALLLLFPPLFFLFSLIGVFDVAFPIRDRITRKE</sequence>
<feature type="transmembrane region" description="Helical" evidence="1">
    <location>
        <begin position="170"/>
        <end position="189"/>
    </location>
</feature>
<keyword evidence="1" id="KW-1133">Transmembrane helix</keyword>
<dbReference type="AlphaFoldDB" id="A0A7X2ZDG7"/>
<keyword evidence="1" id="KW-0472">Membrane</keyword>
<gene>
    <name evidence="2" type="ORF">GNP93_19380</name>
</gene>
<evidence type="ECO:0000313" key="2">
    <source>
        <dbReference type="EMBL" id="MUG72829.1"/>
    </source>
</evidence>
<feature type="transmembrane region" description="Helical" evidence="1">
    <location>
        <begin position="274"/>
        <end position="300"/>
    </location>
</feature>
<feature type="transmembrane region" description="Helical" evidence="1">
    <location>
        <begin position="106"/>
        <end position="130"/>
    </location>
</feature>
<evidence type="ECO:0000256" key="1">
    <source>
        <dbReference type="SAM" id="Phobius"/>
    </source>
</evidence>
<dbReference type="InterPro" id="IPR018710">
    <property type="entry name" value="DUF2232"/>
</dbReference>
<accession>A0A7X2ZDG7</accession>
<dbReference type="Proteomes" id="UP000450917">
    <property type="component" value="Unassembled WGS sequence"/>
</dbReference>
<feature type="transmembrane region" description="Helical" evidence="1">
    <location>
        <begin position="240"/>
        <end position="262"/>
    </location>
</feature>
<feature type="transmembrane region" description="Helical" evidence="1">
    <location>
        <begin position="57"/>
        <end position="86"/>
    </location>
</feature>
<feature type="transmembrane region" description="Helical" evidence="1">
    <location>
        <begin position="209"/>
        <end position="228"/>
    </location>
</feature>
<proteinExistence type="predicted"/>